<name>A0A0H3ZTJ0_9VIBR</name>
<protein>
    <submittedName>
        <fullName evidence="1">Uncharacterized protein</fullName>
    </submittedName>
</protein>
<accession>A0A0H3ZTJ0</accession>
<dbReference type="AlphaFoldDB" id="A0A0H3ZTJ0"/>
<evidence type="ECO:0000313" key="1">
    <source>
        <dbReference type="EMBL" id="AKN37189.1"/>
    </source>
</evidence>
<organism evidence="1">
    <name type="scientific">Vibrio tasmaniensis</name>
    <dbReference type="NCBI Taxonomy" id="212663"/>
    <lineage>
        <taxon>Bacteria</taxon>
        <taxon>Pseudomonadati</taxon>
        <taxon>Pseudomonadota</taxon>
        <taxon>Gammaproteobacteria</taxon>
        <taxon>Vibrionales</taxon>
        <taxon>Vibrionaceae</taxon>
        <taxon>Vibrio</taxon>
    </lineage>
</organism>
<sequence length="66" mass="8173">MFTLQDRTLKLKEKEWQLQKEQESIDRELNSIKEREQCIEHDMRKIKTEQKALEKKKDAYVVFDFK</sequence>
<dbReference type="EMBL" id="KP795524">
    <property type="protein sequence ID" value="AKN37189.1"/>
    <property type="molecule type" value="Genomic_DNA"/>
</dbReference>
<proteinExistence type="predicted"/>
<reference evidence="1" key="1">
    <citation type="journal article" date="2015" name="MBio">
        <title>Eco-Evolutionary Dynamics of Episomes among Ecologically Cohesive Bacterial Populations.</title>
        <authorList>
            <person name="Xue H."/>
            <person name="Cordero O.X."/>
            <person name="Camas F.M."/>
            <person name="Trimble W."/>
            <person name="Meyer F."/>
            <person name="Guglielmini J."/>
            <person name="Rocha E.P."/>
            <person name="Polz M.F."/>
        </authorList>
    </citation>
    <scope>NUCLEOTIDE SEQUENCE</scope>
    <source>
        <strain evidence="1">ZF_76</strain>
    </source>
</reference>